<sequence length="475" mass="54122">MAVPQLLVAGSDGTKLALWCMAFVASGCALAVLYNRSSSSRLSLKTKAAKYGTAKGGPIDYTAVFPPSQRSQLANLKTPAFPTPASPLLPGARLLEFESDYRTADDSLYVYSGFTVGEVKSLGDFPDYAALSGVPLPKPAHGFDIDKATPRPYRPFRWAYHQTMSLQKMEPDYWLELENTYRERIRQRQELYAKHGNDVLRALPGSELACKELMEMSIQFLCARYPHYFEVKDKVLVNHILGTRHDLRVADPLHVMLDTVPEDFGITLRDHKTGRYFFRAGVICSAIGWTLGSKIGLDLMGIHQPVPDYKENMAFSMDRFFTKMPTYSPIQRGSWGFEIGQPLFMPSDHPDFSHRESQNPTLTPEDLYLRVDWQTLRRLPLSGAIVFNFKALFSPLTGFKDEPYIPSIVLKVLNEGKENIMKYKGTWHVEHVVKPALQEYERWQIENDIIKKDWSVQTLDENPFFPGWERKHVLS</sequence>
<evidence type="ECO:0000313" key="1">
    <source>
        <dbReference type="EMBL" id="KAH7312666.1"/>
    </source>
</evidence>
<proteinExistence type="predicted"/>
<protein>
    <recommendedName>
        <fullName evidence="3">Alpha-1,2-mannosyltransferase</fullName>
    </recommendedName>
</protein>
<gene>
    <name evidence="1" type="ORF">B0I35DRAFT_437500</name>
</gene>
<evidence type="ECO:0008006" key="3">
    <source>
        <dbReference type="Google" id="ProtNLM"/>
    </source>
</evidence>
<dbReference type="EMBL" id="JAGPNK010000010">
    <property type="protein sequence ID" value="KAH7312666.1"/>
    <property type="molecule type" value="Genomic_DNA"/>
</dbReference>
<keyword evidence="2" id="KW-1185">Reference proteome</keyword>
<comment type="caution">
    <text evidence="1">The sequence shown here is derived from an EMBL/GenBank/DDBJ whole genome shotgun (WGS) entry which is preliminary data.</text>
</comment>
<accession>A0A8K0SMP0</accession>
<evidence type="ECO:0000313" key="2">
    <source>
        <dbReference type="Proteomes" id="UP000813444"/>
    </source>
</evidence>
<reference evidence="1" key="1">
    <citation type="journal article" date="2021" name="Nat. Commun.">
        <title>Genetic determinants of endophytism in the Arabidopsis root mycobiome.</title>
        <authorList>
            <person name="Mesny F."/>
            <person name="Miyauchi S."/>
            <person name="Thiergart T."/>
            <person name="Pickel B."/>
            <person name="Atanasova L."/>
            <person name="Karlsson M."/>
            <person name="Huettel B."/>
            <person name="Barry K.W."/>
            <person name="Haridas S."/>
            <person name="Chen C."/>
            <person name="Bauer D."/>
            <person name="Andreopoulos W."/>
            <person name="Pangilinan J."/>
            <person name="LaButti K."/>
            <person name="Riley R."/>
            <person name="Lipzen A."/>
            <person name="Clum A."/>
            <person name="Drula E."/>
            <person name="Henrissat B."/>
            <person name="Kohler A."/>
            <person name="Grigoriev I.V."/>
            <person name="Martin F.M."/>
            <person name="Hacquard S."/>
        </authorList>
    </citation>
    <scope>NUCLEOTIDE SEQUENCE</scope>
    <source>
        <strain evidence="1">MPI-CAGE-CH-0235</strain>
    </source>
</reference>
<dbReference type="Pfam" id="PF11927">
    <property type="entry name" value="HODM_asu-like"/>
    <property type="match status" value="1"/>
</dbReference>
<dbReference type="Proteomes" id="UP000813444">
    <property type="component" value="Unassembled WGS sequence"/>
</dbReference>
<dbReference type="AlphaFoldDB" id="A0A8K0SMP0"/>
<organism evidence="1 2">
    <name type="scientific">Stachybotrys elegans</name>
    <dbReference type="NCBI Taxonomy" id="80388"/>
    <lineage>
        <taxon>Eukaryota</taxon>
        <taxon>Fungi</taxon>
        <taxon>Dikarya</taxon>
        <taxon>Ascomycota</taxon>
        <taxon>Pezizomycotina</taxon>
        <taxon>Sordariomycetes</taxon>
        <taxon>Hypocreomycetidae</taxon>
        <taxon>Hypocreales</taxon>
        <taxon>Stachybotryaceae</taxon>
        <taxon>Stachybotrys</taxon>
    </lineage>
</organism>
<dbReference type="InterPro" id="IPR021848">
    <property type="entry name" value="HODM_asu-like"/>
</dbReference>
<dbReference type="OrthoDB" id="5043642at2759"/>
<name>A0A8K0SMP0_9HYPO</name>